<reference evidence="3" key="2">
    <citation type="journal article" date="2020" name="Microorganisms">
        <title>Osmotic Adaptation and Compatible Solute Biosynthesis of Phototrophic Bacteria as Revealed from Genome Analyses.</title>
        <authorList>
            <person name="Imhoff J.F."/>
            <person name="Rahn T."/>
            <person name="Kunzel S."/>
            <person name="Keller A."/>
            <person name="Neulinger S.C."/>
        </authorList>
    </citation>
    <scope>NUCLEOTIDE SEQUENCE</scope>
    <source>
        <strain evidence="3">DSM 9154</strain>
    </source>
</reference>
<keyword evidence="4" id="KW-1185">Reference proteome</keyword>
<dbReference type="RefSeq" id="WP_051432301.1">
    <property type="nucleotide sequence ID" value="NZ_NRRE01000033.1"/>
</dbReference>
<evidence type="ECO:0000259" key="2">
    <source>
        <dbReference type="Pfam" id="PF01883"/>
    </source>
</evidence>
<dbReference type="InterPro" id="IPR052339">
    <property type="entry name" value="Fe-S_Maturation_MIP18"/>
</dbReference>
<dbReference type="Proteomes" id="UP000778970">
    <property type="component" value="Unassembled WGS sequence"/>
</dbReference>
<dbReference type="InterPro" id="IPR002744">
    <property type="entry name" value="MIP18-like"/>
</dbReference>
<gene>
    <name evidence="3" type="ORF">CKO21_17230</name>
</gene>
<comment type="caution">
    <text evidence="3">The sequence shown here is derived from an EMBL/GenBank/DDBJ whole genome shotgun (WGS) entry which is preliminary data.</text>
</comment>
<dbReference type="PANTHER" id="PTHR42831:SF1">
    <property type="entry name" value="FE-S PROTEIN MATURATION AUXILIARY FACTOR YITW"/>
    <property type="match status" value="1"/>
</dbReference>
<feature type="domain" description="MIP18 family-like" evidence="2">
    <location>
        <begin position="41"/>
        <end position="112"/>
    </location>
</feature>
<evidence type="ECO:0000256" key="1">
    <source>
        <dbReference type="SAM" id="MobiDB-lite"/>
    </source>
</evidence>
<name>A0A934QL86_9PROT</name>
<feature type="region of interest" description="Disordered" evidence="1">
    <location>
        <begin position="1"/>
        <end position="37"/>
    </location>
</feature>
<dbReference type="InterPro" id="IPR034904">
    <property type="entry name" value="FSCA_dom_sf"/>
</dbReference>
<dbReference type="Gene3D" id="3.30.300.130">
    <property type="entry name" value="Fe-S cluster assembly (FSCA)"/>
    <property type="match status" value="1"/>
</dbReference>
<dbReference type="AlphaFoldDB" id="A0A934QL86"/>
<sequence>MSKRPRIPGPIVAGPEDPAETEGLTARVDGQDATAPPPSRAALIEKLRDCYDPELPVNIYDLGLIYALEVSETGDVGITMTLTAPGCPVAEIMPKWVARTVAQLAGVRAVSVTMTWQPPWTKEMMSEDALLALGF</sequence>
<accession>A0A934QL86</accession>
<organism evidence="3 4">
    <name type="scientific">Rhodovibrio salinarum</name>
    <dbReference type="NCBI Taxonomy" id="1087"/>
    <lineage>
        <taxon>Bacteria</taxon>
        <taxon>Pseudomonadati</taxon>
        <taxon>Pseudomonadota</taxon>
        <taxon>Alphaproteobacteria</taxon>
        <taxon>Rhodospirillales</taxon>
        <taxon>Rhodovibrionaceae</taxon>
        <taxon>Rhodovibrio</taxon>
    </lineage>
</organism>
<evidence type="ECO:0000313" key="3">
    <source>
        <dbReference type="EMBL" id="MBK1698988.1"/>
    </source>
</evidence>
<evidence type="ECO:0000313" key="4">
    <source>
        <dbReference type="Proteomes" id="UP000778970"/>
    </source>
</evidence>
<protein>
    <submittedName>
        <fullName evidence="3">DUF59 domain-containing protein</fullName>
    </submittedName>
</protein>
<dbReference type="PANTHER" id="PTHR42831">
    <property type="entry name" value="FE-S PROTEIN MATURATION AUXILIARY FACTOR YITW"/>
    <property type="match status" value="1"/>
</dbReference>
<dbReference type="Pfam" id="PF01883">
    <property type="entry name" value="FeS_assembly_P"/>
    <property type="match status" value="1"/>
</dbReference>
<dbReference type="SUPFAM" id="SSF117916">
    <property type="entry name" value="Fe-S cluster assembly (FSCA) domain-like"/>
    <property type="match status" value="1"/>
</dbReference>
<reference evidence="3" key="1">
    <citation type="submission" date="2017-08" db="EMBL/GenBank/DDBJ databases">
        <authorList>
            <person name="Imhoff J.F."/>
            <person name="Rahn T."/>
            <person name="Kuenzel S."/>
            <person name="Neulinger S.C."/>
        </authorList>
    </citation>
    <scope>NUCLEOTIDE SEQUENCE</scope>
    <source>
        <strain evidence="3">DSM 9154</strain>
    </source>
</reference>
<dbReference type="EMBL" id="NRRE01000033">
    <property type="protein sequence ID" value="MBK1698988.1"/>
    <property type="molecule type" value="Genomic_DNA"/>
</dbReference>
<proteinExistence type="predicted"/>